<dbReference type="RefSeq" id="WP_344310713.1">
    <property type="nucleotide sequence ID" value="NZ_BAAANO010000035.1"/>
</dbReference>
<evidence type="ECO:0000313" key="1">
    <source>
        <dbReference type="EMBL" id="GAA2014646.1"/>
    </source>
</evidence>
<accession>A0ABN2TMK0</accession>
<sequence>MAAPAFSPESVTAAVHAVYATVHGLSGPASSVPPDLRAAIPADAGREVLTALAGALAAVRSGTAKPLSAAAYDSGRATLLADLAAATGTSQPASRAWPPTSQTVRKVLGGGYWNDAMTAAGYPGTRASVGRARGAGRFSADDYRGTMVGFFSDPTGASAAGESFTAFSDWVKVRREEGEALPSPAAVRNHFGSWEAAKDAGRPE</sequence>
<gene>
    <name evidence="1" type="ORF">GCM10009755_27980</name>
</gene>
<keyword evidence="2" id="KW-1185">Reference proteome</keyword>
<protein>
    <submittedName>
        <fullName evidence="1">Uncharacterized protein</fullName>
    </submittedName>
</protein>
<comment type="caution">
    <text evidence="1">The sequence shown here is derived from an EMBL/GenBank/DDBJ whole genome shotgun (WGS) entry which is preliminary data.</text>
</comment>
<dbReference type="EMBL" id="BAAANO010000035">
    <property type="protein sequence ID" value="GAA2014646.1"/>
    <property type="molecule type" value="Genomic_DNA"/>
</dbReference>
<organism evidence="1 2">
    <name type="scientific">Brevibacterium samyangense</name>
    <dbReference type="NCBI Taxonomy" id="366888"/>
    <lineage>
        <taxon>Bacteria</taxon>
        <taxon>Bacillati</taxon>
        <taxon>Actinomycetota</taxon>
        <taxon>Actinomycetes</taxon>
        <taxon>Micrococcales</taxon>
        <taxon>Brevibacteriaceae</taxon>
        <taxon>Brevibacterium</taxon>
    </lineage>
</organism>
<proteinExistence type="predicted"/>
<dbReference type="Proteomes" id="UP001500755">
    <property type="component" value="Unassembled WGS sequence"/>
</dbReference>
<evidence type="ECO:0000313" key="2">
    <source>
        <dbReference type="Proteomes" id="UP001500755"/>
    </source>
</evidence>
<reference evidence="1 2" key="1">
    <citation type="journal article" date="2019" name="Int. J. Syst. Evol. Microbiol.">
        <title>The Global Catalogue of Microorganisms (GCM) 10K type strain sequencing project: providing services to taxonomists for standard genome sequencing and annotation.</title>
        <authorList>
            <consortium name="The Broad Institute Genomics Platform"/>
            <consortium name="The Broad Institute Genome Sequencing Center for Infectious Disease"/>
            <person name="Wu L."/>
            <person name="Ma J."/>
        </authorList>
    </citation>
    <scope>NUCLEOTIDE SEQUENCE [LARGE SCALE GENOMIC DNA]</scope>
    <source>
        <strain evidence="1 2">JCM 14546</strain>
    </source>
</reference>
<name>A0ABN2TMK0_9MICO</name>